<gene>
    <name evidence="3" type="ORF">WJX64_13050</name>
</gene>
<keyword evidence="4" id="KW-1185">Reference proteome</keyword>
<evidence type="ECO:0000313" key="4">
    <source>
        <dbReference type="Proteomes" id="UP001425155"/>
    </source>
</evidence>
<accession>A0ABU9W667</accession>
<name>A0ABU9W667_9MICO</name>
<dbReference type="Proteomes" id="UP001425155">
    <property type="component" value="Unassembled WGS sequence"/>
</dbReference>
<protein>
    <submittedName>
        <fullName evidence="3">HNH endonuclease signature motif containing protein</fullName>
    </submittedName>
</protein>
<dbReference type="InterPro" id="IPR003615">
    <property type="entry name" value="HNH_nuc"/>
</dbReference>
<dbReference type="GO" id="GO:0004519">
    <property type="term" value="F:endonuclease activity"/>
    <property type="evidence" value="ECO:0007669"/>
    <property type="project" value="UniProtKB-KW"/>
</dbReference>
<sequence length="110" mass="12550">MFTDPISGEKLTYDRTRYRPTQAQRDWVAIRFEDCIDPTCARPVTDTDIDHLDEWARDAGPTNEDNLHPLCDTGNRRKNLSRIHNQRQPDGTVSITTPTGYTVTTEAAPF</sequence>
<dbReference type="CDD" id="cd00085">
    <property type="entry name" value="HNHc"/>
    <property type="match status" value="1"/>
</dbReference>
<feature type="region of interest" description="Disordered" evidence="1">
    <location>
        <begin position="84"/>
        <end position="110"/>
    </location>
</feature>
<dbReference type="Pfam" id="PF01844">
    <property type="entry name" value="HNH"/>
    <property type="match status" value="1"/>
</dbReference>
<dbReference type="RefSeq" id="WP_342115197.1">
    <property type="nucleotide sequence ID" value="NZ_JBCAUN010000002.1"/>
</dbReference>
<reference evidence="3 4" key="1">
    <citation type="submission" date="2024-03" db="EMBL/GenBank/DDBJ databases">
        <title>YIM 134122 draft genome.</title>
        <authorList>
            <person name="Zuo S."/>
            <person name="Xiong L."/>
        </authorList>
    </citation>
    <scope>NUCLEOTIDE SEQUENCE [LARGE SCALE GENOMIC DNA]</scope>
    <source>
        <strain evidence="3 4">YIM 134122</strain>
    </source>
</reference>
<evidence type="ECO:0000259" key="2">
    <source>
        <dbReference type="Pfam" id="PF01844"/>
    </source>
</evidence>
<keyword evidence="3" id="KW-0540">Nuclease</keyword>
<dbReference type="EMBL" id="JBCLVG010000002">
    <property type="protein sequence ID" value="MEN1947480.1"/>
    <property type="molecule type" value="Genomic_DNA"/>
</dbReference>
<keyword evidence="3" id="KW-0255">Endonuclease</keyword>
<keyword evidence="3" id="KW-0378">Hydrolase</keyword>
<organism evidence="3 4">
    <name type="scientific">Leifsonia stereocauli</name>
    <dbReference type="NCBI Taxonomy" id="3134136"/>
    <lineage>
        <taxon>Bacteria</taxon>
        <taxon>Bacillati</taxon>
        <taxon>Actinomycetota</taxon>
        <taxon>Actinomycetes</taxon>
        <taxon>Micrococcales</taxon>
        <taxon>Microbacteriaceae</taxon>
        <taxon>Leifsonia</taxon>
    </lineage>
</organism>
<feature type="compositionally biased region" description="Polar residues" evidence="1">
    <location>
        <begin position="86"/>
        <end position="110"/>
    </location>
</feature>
<comment type="caution">
    <text evidence="3">The sequence shown here is derived from an EMBL/GenBank/DDBJ whole genome shotgun (WGS) entry which is preliminary data.</text>
</comment>
<evidence type="ECO:0000256" key="1">
    <source>
        <dbReference type="SAM" id="MobiDB-lite"/>
    </source>
</evidence>
<evidence type="ECO:0000313" key="3">
    <source>
        <dbReference type="EMBL" id="MEN1947480.1"/>
    </source>
</evidence>
<proteinExistence type="predicted"/>
<feature type="domain" description="HNH" evidence="2">
    <location>
        <begin position="39"/>
        <end position="79"/>
    </location>
</feature>
<dbReference type="InterPro" id="IPR002711">
    <property type="entry name" value="HNH"/>
</dbReference>